<gene>
    <name evidence="6" type="ORF">G3580_16985</name>
</gene>
<keyword evidence="7" id="KW-1185">Reference proteome</keyword>
<dbReference type="RefSeq" id="WP_228720700.1">
    <property type="nucleotide sequence ID" value="NZ_CP048836.1"/>
</dbReference>
<dbReference type="Proteomes" id="UP000501991">
    <property type="component" value="Chromosome"/>
</dbReference>
<evidence type="ECO:0000256" key="1">
    <source>
        <dbReference type="ARBA" id="ARBA00022692"/>
    </source>
</evidence>
<dbReference type="PANTHER" id="PTHR42910:SF1">
    <property type="entry name" value="MAJOR FACILITATOR SUPERFAMILY (MFS) PROFILE DOMAIN-CONTAINING PROTEIN"/>
    <property type="match status" value="1"/>
</dbReference>
<keyword evidence="2 4" id="KW-1133">Transmembrane helix</keyword>
<evidence type="ECO:0000256" key="3">
    <source>
        <dbReference type="ARBA" id="ARBA00023136"/>
    </source>
</evidence>
<reference evidence="6 7" key="1">
    <citation type="submission" date="2020-02" db="EMBL/GenBank/DDBJ databases">
        <title>Nitrogenibacter mangrovi gen. nov., sp. nov. isolated from mangrove sediment, a denitrifying betaproteobacterium.</title>
        <authorList>
            <person name="Liao H."/>
            <person name="Tian Y."/>
        </authorList>
    </citation>
    <scope>NUCLEOTIDE SEQUENCE [LARGE SCALE GENOMIC DNA]</scope>
    <source>
        <strain evidence="6 7">M9-3-2</strain>
    </source>
</reference>
<feature type="transmembrane region" description="Helical" evidence="4">
    <location>
        <begin position="236"/>
        <end position="257"/>
    </location>
</feature>
<evidence type="ECO:0000256" key="2">
    <source>
        <dbReference type="ARBA" id="ARBA00022989"/>
    </source>
</evidence>
<dbReference type="PROSITE" id="PS50850">
    <property type="entry name" value="MFS"/>
    <property type="match status" value="1"/>
</dbReference>
<evidence type="ECO:0000256" key="4">
    <source>
        <dbReference type="SAM" id="Phobius"/>
    </source>
</evidence>
<feature type="transmembrane region" description="Helical" evidence="4">
    <location>
        <begin position="68"/>
        <end position="88"/>
    </location>
</feature>
<dbReference type="KEGG" id="azq:G3580_16985"/>
<name>A0A6C1B727_9RHOO</name>
<feature type="transmembrane region" description="Helical" evidence="4">
    <location>
        <begin position="385"/>
        <end position="405"/>
    </location>
</feature>
<dbReference type="PANTHER" id="PTHR42910">
    <property type="entry name" value="TRANSPORTER SCO4007-RELATED"/>
    <property type="match status" value="1"/>
</dbReference>
<dbReference type="InterPro" id="IPR020846">
    <property type="entry name" value="MFS_dom"/>
</dbReference>
<dbReference type="EMBL" id="CP048836">
    <property type="protein sequence ID" value="QID19163.1"/>
    <property type="molecule type" value="Genomic_DNA"/>
</dbReference>
<feature type="transmembrane region" description="Helical" evidence="4">
    <location>
        <begin position="120"/>
        <end position="141"/>
    </location>
</feature>
<organism evidence="6 7">
    <name type="scientific">Nitrogeniibacter mangrovi</name>
    <dbReference type="NCBI Taxonomy" id="2016596"/>
    <lineage>
        <taxon>Bacteria</taxon>
        <taxon>Pseudomonadati</taxon>
        <taxon>Pseudomonadota</taxon>
        <taxon>Betaproteobacteria</taxon>
        <taxon>Rhodocyclales</taxon>
        <taxon>Zoogloeaceae</taxon>
        <taxon>Nitrogeniibacter</taxon>
    </lineage>
</organism>
<feature type="transmembrane region" description="Helical" evidence="4">
    <location>
        <begin position="184"/>
        <end position="203"/>
    </location>
</feature>
<dbReference type="Gene3D" id="1.20.1250.20">
    <property type="entry name" value="MFS general substrate transporter like domains"/>
    <property type="match status" value="1"/>
</dbReference>
<feature type="transmembrane region" description="Helical" evidence="4">
    <location>
        <begin position="297"/>
        <end position="318"/>
    </location>
</feature>
<dbReference type="GO" id="GO:0022857">
    <property type="term" value="F:transmembrane transporter activity"/>
    <property type="evidence" value="ECO:0007669"/>
    <property type="project" value="InterPro"/>
</dbReference>
<feature type="transmembrane region" description="Helical" evidence="4">
    <location>
        <begin position="324"/>
        <end position="348"/>
    </location>
</feature>
<evidence type="ECO:0000313" key="7">
    <source>
        <dbReference type="Proteomes" id="UP000501991"/>
    </source>
</evidence>
<feature type="transmembrane region" description="Helical" evidence="4">
    <location>
        <begin position="30"/>
        <end position="48"/>
    </location>
</feature>
<evidence type="ECO:0000259" key="5">
    <source>
        <dbReference type="PROSITE" id="PS50850"/>
    </source>
</evidence>
<dbReference type="InterPro" id="IPR036259">
    <property type="entry name" value="MFS_trans_sf"/>
</dbReference>
<dbReference type="CDD" id="cd17324">
    <property type="entry name" value="MFS_NepI_like"/>
    <property type="match status" value="1"/>
</dbReference>
<proteinExistence type="predicted"/>
<keyword evidence="1 4" id="KW-0812">Transmembrane</keyword>
<dbReference type="SUPFAM" id="SSF103473">
    <property type="entry name" value="MFS general substrate transporter"/>
    <property type="match status" value="1"/>
</dbReference>
<feature type="domain" description="Major facilitator superfamily (MFS) profile" evidence="5">
    <location>
        <begin position="27"/>
        <end position="413"/>
    </location>
</feature>
<feature type="transmembrane region" description="Helical" evidence="4">
    <location>
        <begin position="263"/>
        <end position="285"/>
    </location>
</feature>
<dbReference type="InterPro" id="IPR011701">
    <property type="entry name" value="MFS"/>
</dbReference>
<feature type="transmembrane region" description="Helical" evidence="4">
    <location>
        <begin position="360"/>
        <end position="379"/>
    </location>
</feature>
<sequence>MSSNSSTCCAPANAGDVDVATPDTAPSHRLVLMMATATGLGVACLYYAQPLLGVLTADLGLSARAVGAIPTLTQLGYALGILFLAPLGDRHDRRLIILVKAIALVVSLLAFGMASALPVLLVASLGIGLAATLAQDIVPAAATLAHDHQRGRIVGTVMTGLLLGILLSRVFSGLIAEQFGWRSVFMLAAVSMAVTGITMWRALPHIAPTTTLPYRALMASLLELLRRHPALRTATLAQGLLALAFSAFWSTLAVMLHEAPFHLGSAVAGAFGLAGAAGALIAPIAGHLADRRGPQTVTRVGTAITAASFVLMSAGALLAPHPQLWVLAIATVGFDLGVQSTLIAHQTIVYGLEPEARSRLNAILLGGMFIGMALGSALGSVLLGLWGWIAVTAMAATAAFAAFLIRLGAARRAAR</sequence>
<protein>
    <submittedName>
        <fullName evidence="6">MFS transporter</fullName>
    </submittedName>
</protein>
<feature type="transmembrane region" description="Helical" evidence="4">
    <location>
        <begin position="153"/>
        <end position="172"/>
    </location>
</feature>
<feature type="transmembrane region" description="Helical" evidence="4">
    <location>
        <begin position="95"/>
        <end position="114"/>
    </location>
</feature>
<keyword evidence="3 4" id="KW-0472">Membrane</keyword>
<dbReference type="Pfam" id="PF07690">
    <property type="entry name" value="MFS_1"/>
    <property type="match status" value="1"/>
</dbReference>
<dbReference type="AlphaFoldDB" id="A0A6C1B727"/>
<evidence type="ECO:0000313" key="6">
    <source>
        <dbReference type="EMBL" id="QID19163.1"/>
    </source>
</evidence>
<accession>A0A6C1B727</accession>